<feature type="transmembrane region" description="Helical" evidence="6">
    <location>
        <begin position="241"/>
        <end position="262"/>
    </location>
</feature>
<dbReference type="AlphaFoldDB" id="A0A5D4T0U0"/>
<dbReference type="OrthoDB" id="9763003at2"/>
<dbReference type="Proteomes" id="UP000322524">
    <property type="component" value="Unassembled WGS sequence"/>
</dbReference>
<feature type="transmembrane region" description="Helical" evidence="6">
    <location>
        <begin position="6"/>
        <end position="29"/>
    </location>
</feature>
<evidence type="ECO:0000256" key="5">
    <source>
        <dbReference type="ARBA" id="ARBA00023136"/>
    </source>
</evidence>
<dbReference type="NCBIfam" id="TIGR00704">
    <property type="entry name" value="NaPi_cotrn_rel"/>
    <property type="match status" value="1"/>
</dbReference>
<proteinExistence type="predicted"/>
<evidence type="ECO:0000256" key="3">
    <source>
        <dbReference type="ARBA" id="ARBA00022692"/>
    </source>
</evidence>
<dbReference type="Pfam" id="PF02690">
    <property type="entry name" value="Na_Pi_cotrans"/>
    <property type="match status" value="2"/>
</dbReference>
<name>A0A5D4T0U0_9BACI</name>
<comment type="caution">
    <text evidence="7">The sequence shown here is derived from an EMBL/GenBank/DDBJ whole genome shotgun (WGS) entry which is preliminary data.</text>
</comment>
<evidence type="ECO:0000256" key="1">
    <source>
        <dbReference type="ARBA" id="ARBA00004651"/>
    </source>
</evidence>
<dbReference type="InterPro" id="IPR003841">
    <property type="entry name" value="Na/Pi_transpt"/>
</dbReference>
<feature type="transmembrane region" description="Helical" evidence="6">
    <location>
        <begin position="50"/>
        <end position="82"/>
    </location>
</feature>
<dbReference type="GO" id="GO:0005886">
    <property type="term" value="C:plasma membrane"/>
    <property type="evidence" value="ECO:0007669"/>
    <property type="project" value="UniProtKB-SubCell"/>
</dbReference>
<sequence>MGLFSIITLLAVYLAIFLIGMTVMRSGLLQLSEERTKGYLTKFTDMPWKGLLIGILITGLLQSSSAVMVITVGLVAAGYLTFYQSIGIMLGSNIGSTFITELITIDISQLIFPMLIIGFIFLFSKKKLPFSFGSSLFGLGCLFVAMNGFESLAIPLAGFPSVQDMLAMTNDHHLFGVGIGTLLTAIIQSSSATTGISMSFLNNDLLSLSAGIAIMLGANIGTCVTAYLASIGSIREAKLTAYAHIWLNVIGVAVFFPLIPWLGGFVSMLASSGDVQLAHSSLIFNVISSALALPFVRPFARFVERVHG</sequence>
<gene>
    <name evidence="7" type="ORF">FZC76_07580</name>
</gene>
<keyword evidence="5 6" id="KW-0472">Membrane</keyword>
<dbReference type="STRING" id="79883.GCA_001636495_01922"/>
<feature type="transmembrane region" description="Helical" evidence="6">
    <location>
        <begin position="136"/>
        <end position="159"/>
    </location>
</feature>
<evidence type="ECO:0000256" key="2">
    <source>
        <dbReference type="ARBA" id="ARBA00022475"/>
    </source>
</evidence>
<dbReference type="GO" id="GO:0044341">
    <property type="term" value="P:sodium-dependent phosphate transport"/>
    <property type="evidence" value="ECO:0007669"/>
    <property type="project" value="InterPro"/>
</dbReference>
<evidence type="ECO:0000256" key="6">
    <source>
        <dbReference type="SAM" id="Phobius"/>
    </source>
</evidence>
<dbReference type="RefSeq" id="WP_148988021.1">
    <property type="nucleotide sequence ID" value="NZ_VTEV01000003.1"/>
</dbReference>
<keyword evidence="2" id="KW-1003">Cell membrane</keyword>
<reference evidence="7 8" key="1">
    <citation type="submission" date="2019-08" db="EMBL/GenBank/DDBJ databases">
        <title>Bacillus genomes from the desert of Cuatro Cienegas, Coahuila.</title>
        <authorList>
            <person name="Olmedo-Alvarez G."/>
        </authorList>
    </citation>
    <scope>NUCLEOTIDE SEQUENCE [LARGE SCALE GENOMIC DNA]</scope>
    <source>
        <strain evidence="7 8">CH28_1T</strain>
    </source>
</reference>
<protein>
    <submittedName>
        <fullName evidence="7">Na/Pi cotransporter family protein</fullName>
    </submittedName>
</protein>
<keyword evidence="3 6" id="KW-0812">Transmembrane</keyword>
<comment type="subcellular location">
    <subcellularLocation>
        <location evidence="1">Cell membrane</location>
        <topology evidence="1">Multi-pass membrane protein</topology>
    </subcellularLocation>
</comment>
<evidence type="ECO:0000256" key="4">
    <source>
        <dbReference type="ARBA" id="ARBA00022989"/>
    </source>
</evidence>
<keyword evidence="4 6" id="KW-1133">Transmembrane helix</keyword>
<dbReference type="InterPro" id="IPR004633">
    <property type="entry name" value="NaPi_cotrn-rel/YqeW-like"/>
</dbReference>
<accession>A0A5D4T0U0</accession>
<feature type="transmembrane region" description="Helical" evidence="6">
    <location>
        <begin position="102"/>
        <end position="124"/>
    </location>
</feature>
<dbReference type="PANTHER" id="PTHR10010:SF46">
    <property type="entry name" value="SODIUM-DEPENDENT PHOSPHATE TRANSPORT PROTEIN 2B"/>
    <property type="match status" value="1"/>
</dbReference>
<evidence type="ECO:0000313" key="8">
    <source>
        <dbReference type="Proteomes" id="UP000322524"/>
    </source>
</evidence>
<organism evidence="7 8">
    <name type="scientific">Sutcliffiella horikoshii</name>
    <dbReference type="NCBI Taxonomy" id="79883"/>
    <lineage>
        <taxon>Bacteria</taxon>
        <taxon>Bacillati</taxon>
        <taxon>Bacillota</taxon>
        <taxon>Bacilli</taxon>
        <taxon>Bacillales</taxon>
        <taxon>Bacillaceae</taxon>
        <taxon>Sutcliffiella</taxon>
    </lineage>
</organism>
<feature type="transmembrane region" description="Helical" evidence="6">
    <location>
        <begin position="205"/>
        <end position="229"/>
    </location>
</feature>
<feature type="transmembrane region" description="Helical" evidence="6">
    <location>
        <begin position="282"/>
        <end position="300"/>
    </location>
</feature>
<dbReference type="PANTHER" id="PTHR10010">
    <property type="entry name" value="SOLUTE CARRIER FAMILY 34 SODIUM PHOSPHATE , MEMBER 2-RELATED"/>
    <property type="match status" value="1"/>
</dbReference>
<evidence type="ECO:0000313" key="7">
    <source>
        <dbReference type="EMBL" id="TYS69203.1"/>
    </source>
</evidence>
<dbReference type="GO" id="GO:0005436">
    <property type="term" value="F:sodium:phosphate symporter activity"/>
    <property type="evidence" value="ECO:0007669"/>
    <property type="project" value="InterPro"/>
</dbReference>
<dbReference type="EMBL" id="VTEV01000003">
    <property type="protein sequence ID" value="TYS69203.1"/>
    <property type="molecule type" value="Genomic_DNA"/>
</dbReference>
<dbReference type="NCBIfam" id="NF037997">
    <property type="entry name" value="Na_Pi_symport"/>
    <property type="match status" value="1"/>
</dbReference>